<dbReference type="UniPathway" id="UPA00109">
    <property type="reaction ID" value="UER00182"/>
</dbReference>
<dbReference type="PIRSF" id="PIRSF036483">
    <property type="entry name" value="PFK_XF0274"/>
    <property type="match status" value="1"/>
</dbReference>
<comment type="similarity">
    <text evidence="8">Belongs to the phosphofructokinase type A (PFKA) family. PPi-dependent PFK group II subfamily. Clade 'B2' sub-subfamily.</text>
</comment>
<comment type="subcellular location">
    <subcellularLocation>
        <location evidence="8">Cytoplasm</location>
    </subcellularLocation>
</comment>
<organism evidence="10 11">
    <name type="scientific">Rhodoblastus sphagnicola</name>
    <dbReference type="NCBI Taxonomy" id="333368"/>
    <lineage>
        <taxon>Bacteria</taxon>
        <taxon>Pseudomonadati</taxon>
        <taxon>Pseudomonadota</taxon>
        <taxon>Alphaproteobacteria</taxon>
        <taxon>Hyphomicrobiales</taxon>
        <taxon>Rhodoblastaceae</taxon>
        <taxon>Rhodoblastus</taxon>
    </lineage>
</organism>
<gene>
    <name evidence="8" type="primary">pfp</name>
    <name evidence="10" type="ORF">CCR94_07120</name>
</gene>
<evidence type="ECO:0000256" key="6">
    <source>
        <dbReference type="ARBA" id="ARBA00022842"/>
    </source>
</evidence>
<dbReference type="Gene3D" id="3.40.50.450">
    <property type="match status" value="1"/>
</dbReference>
<comment type="cofactor">
    <cofactor evidence="1 8">
        <name>Mg(2+)</name>
        <dbReference type="ChEBI" id="CHEBI:18420"/>
    </cofactor>
</comment>
<evidence type="ECO:0000256" key="4">
    <source>
        <dbReference type="ARBA" id="ARBA00022723"/>
    </source>
</evidence>
<feature type="domain" description="Phosphofructokinase" evidence="9">
    <location>
        <begin position="6"/>
        <end position="323"/>
    </location>
</feature>
<keyword evidence="8" id="KW-0324">Glycolysis</keyword>
<dbReference type="GO" id="GO:0003872">
    <property type="term" value="F:6-phosphofructokinase activity"/>
    <property type="evidence" value="ECO:0007669"/>
    <property type="project" value="UniProtKB-UniRule"/>
</dbReference>
<reference evidence="10 11" key="1">
    <citation type="journal article" date="2018" name="Arch. Microbiol.">
        <title>New insights into the metabolic potential of the phototrophic purple bacterium Rhodopila globiformis DSM 161(T) from its draft genome sequence and evidence for a vanadium-dependent nitrogenase.</title>
        <authorList>
            <person name="Imhoff J.F."/>
            <person name="Rahn T."/>
            <person name="Kunzel S."/>
            <person name="Neulinger S.C."/>
        </authorList>
    </citation>
    <scope>NUCLEOTIDE SEQUENCE [LARGE SCALE GENOMIC DNA]</scope>
    <source>
        <strain evidence="10 11">DSM 16996</strain>
    </source>
</reference>
<feature type="binding site" evidence="8">
    <location>
        <begin position="137"/>
        <end position="139"/>
    </location>
    <ligand>
        <name>substrate</name>
    </ligand>
</feature>
<keyword evidence="6 8" id="KW-0460">Magnesium</keyword>
<dbReference type="Gene3D" id="3.40.50.460">
    <property type="entry name" value="Phosphofructokinase domain"/>
    <property type="match status" value="1"/>
</dbReference>
<dbReference type="PANTHER" id="PTHR45770">
    <property type="entry name" value="ATP-DEPENDENT 6-PHOSPHOFRUCTOKINASE 1"/>
    <property type="match status" value="1"/>
</dbReference>
<keyword evidence="5 8" id="KW-0418">Kinase</keyword>
<dbReference type="EC" id="2.7.1.90" evidence="8"/>
<name>A0A2S6NC45_9HYPH</name>
<proteinExistence type="inferred from homology"/>
<dbReference type="RefSeq" id="WP_104507177.1">
    <property type="nucleotide sequence ID" value="NZ_JACIGC010000003.1"/>
</dbReference>
<feature type="binding site" evidence="8">
    <location>
        <begin position="181"/>
        <end position="183"/>
    </location>
    <ligand>
        <name>substrate</name>
    </ligand>
</feature>
<comment type="catalytic activity">
    <reaction evidence="7 8">
        <text>beta-D-fructose 6-phosphate + diphosphate = beta-D-fructose 1,6-bisphosphate + phosphate + H(+)</text>
        <dbReference type="Rhea" id="RHEA:13613"/>
        <dbReference type="ChEBI" id="CHEBI:15378"/>
        <dbReference type="ChEBI" id="CHEBI:32966"/>
        <dbReference type="ChEBI" id="CHEBI:33019"/>
        <dbReference type="ChEBI" id="CHEBI:43474"/>
        <dbReference type="ChEBI" id="CHEBI:57634"/>
        <dbReference type="EC" id="2.7.1.90"/>
    </reaction>
</comment>
<keyword evidence="3 8" id="KW-0808">Transferase</keyword>
<keyword evidence="8" id="KW-0963">Cytoplasm</keyword>
<evidence type="ECO:0000259" key="9">
    <source>
        <dbReference type="Pfam" id="PF00365"/>
    </source>
</evidence>
<feature type="binding site" evidence="8">
    <location>
        <begin position="296"/>
        <end position="299"/>
    </location>
    <ligand>
        <name>substrate</name>
    </ligand>
</feature>
<dbReference type="Pfam" id="PF00365">
    <property type="entry name" value="PFK"/>
    <property type="match status" value="1"/>
</dbReference>
<dbReference type="GO" id="GO:0005737">
    <property type="term" value="C:cytoplasm"/>
    <property type="evidence" value="ECO:0007669"/>
    <property type="project" value="UniProtKB-SubCell"/>
</dbReference>
<evidence type="ECO:0000256" key="7">
    <source>
        <dbReference type="ARBA" id="ARBA00048072"/>
    </source>
</evidence>
<dbReference type="SUPFAM" id="SSF53784">
    <property type="entry name" value="Phosphofructokinase"/>
    <property type="match status" value="1"/>
</dbReference>
<feature type="active site" description="Proton acceptor" evidence="8">
    <location>
        <position position="139"/>
    </location>
</feature>
<comment type="subunit">
    <text evidence="8">Homodimer.</text>
</comment>
<dbReference type="NCBIfam" id="NF010675">
    <property type="entry name" value="PRK14072.1"/>
    <property type="match status" value="1"/>
</dbReference>
<feature type="site" description="Important for catalytic activity; stabilizes the transition state when the phosphoryl donor is PPi" evidence="8">
    <location>
        <position position="136"/>
    </location>
</feature>
<dbReference type="GO" id="GO:0006002">
    <property type="term" value="P:fructose 6-phosphate metabolic process"/>
    <property type="evidence" value="ECO:0007669"/>
    <property type="project" value="InterPro"/>
</dbReference>
<protein>
    <recommendedName>
        <fullName evidence="8">Pyrophosphate--fructose 6-phosphate 1-phosphotransferase</fullName>
        <ecNumber evidence="8">2.7.1.90</ecNumber>
    </recommendedName>
    <alternativeName>
        <fullName evidence="8">6-phosphofructokinase, pyrophosphate dependent</fullName>
    </alternativeName>
    <alternativeName>
        <fullName evidence="8">PPi-dependent phosphofructokinase</fullName>
        <shortName evidence="8">PPi-PFK</shortName>
    </alternativeName>
    <alternativeName>
        <fullName evidence="8">Pyrophosphate-dependent 6-phosphofructose-1-kinase</fullName>
    </alternativeName>
</protein>
<dbReference type="OrthoDB" id="9802503at2"/>
<dbReference type="AlphaFoldDB" id="A0A2S6NC45"/>
<comment type="activity regulation">
    <text evidence="8">Non-allosteric.</text>
</comment>
<dbReference type="InterPro" id="IPR050929">
    <property type="entry name" value="PFKA"/>
</dbReference>
<keyword evidence="11" id="KW-1185">Reference proteome</keyword>
<evidence type="ECO:0000256" key="2">
    <source>
        <dbReference type="ARBA" id="ARBA00003138"/>
    </source>
</evidence>
<dbReference type="InterPro" id="IPR022953">
    <property type="entry name" value="ATP_PFK"/>
</dbReference>
<feature type="site" description="Important for catalytic activity and substrate specificity; stabilizes the transition state when the phosphoryl donor is PPi; prevents ATP from binding by mimicking the alpha-phosphate group of ATP" evidence="8">
    <location>
        <position position="110"/>
    </location>
</feature>
<feature type="binding site" evidence="8">
    <location>
        <position position="109"/>
    </location>
    <ligand>
        <name>Mg(2+)</name>
        <dbReference type="ChEBI" id="CHEBI:18420"/>
        <note>catalytic</note>
    </ligand>
</feature>
<evidence type="ECO:0000256" key="1">
    <source>
        <dbReference type="ARBA" id="ARBA00001946"/>
    </source>
</evidence>
<dbReference type="HAMAP" id="MF_01978">
    <property type="entry name" value="Phosphofructokinase_II_B2"/>
    <property type="match status" value="1"/>
</dbReference>
<feature type="binding site" evidence="8">
    <location>
        <position position="238"/>
    </location>
    <ligand>
        <name>substrate</name>
    </ligand>
</feature>
<dbReference type="EMBL" id="NHSJ01000043">
    <property type="protein sequence ID" value="PPQ32179.1"/>
    <property type="molecule type" value="Genomic_DNA"/>
</dbReference>
<evidence type="ECO:0000256" key="8">
    <source>
        <dbReference type="HAMAP-Rule" id="MF_01978"/>
    </source>
</evidence>
<dbReference type="PRINTS" id="PR00476">
    <property type="entry name" value="PHFRCTKINASE"/>
</dbReference>
<keyword evidence="4 8" id="KW-0479">Metal-binding</keyword>
<comment type="function">
    <text evidence="2 8">Catalyzes the phosphorylation of D-fructose 6-phosphate, the first committing step of glycolysis. Uses inorganic phosphate (PPi) as phosphoryl donor instead of ATP like common ATP-dependent phosphofructokinases (ATP-PFKs), which renders the reaction reversible, and can thus function both in glycolysis and gluconeogenesis. Consistently, PPi-PFK can replace the enzymes of both the forward (ATP-PFK) and reverse (fructose-bisphosphatase (FBPase)) reactions.</text>
</comment>
<dbReference type="GO" id="GO:0047334">
    <property type="term" value="F:diphosphate-fructose-6-phosphate 1-phosphotransferase activity"/>
    <property type="evidence" value="ECO:0007669"/>
    <property type="project" value="UniProtKB-EC"/>
</dbReference>
<evidence type="ECO:0000313" key="10">
    <source>
        <dbReference type="EMBL" id="PPQ32179.1"/>
    </source>
</evidence>
<dbReference type="InterPro" id="IPR035966">
    <property type="entry name" value="PKF_sf"/>
</dbReference>
<dbReference type="InterPro" id="IPR011404">
    <property type="entry name" value="PPi-PFK"/>
</dbReference>
<dbReference type="InterPro" id="IPR000023">
    <property type="entry name" value="Phosphofructokinase_dom"/>
</dbReference>
<comment type="caution">
    <text evidence="10">The sequence shown here is derived from an EMBL/GenBank/DDBJ whole genome shotgun (WGS) entry which is preliminary data.</text>
</comment>
<comment type="pathway">
    <text evidence="8">Carbohydrate degradation; glycolysis; D-glyceraldehyde 3-phosphate and glycerone phosphate from D-glucose: step 3/4.</text>
</comment>
<evidence type="ECO:0000256" key="3">
    <source>
        <dbReference type="ARBA" id="ARBA00022679"/>
    </source>
</evidence>
<dbReference type="Proteomes" id="UP000239089">
    <property type="component" value="Unassembled WGS sequence"/>
</dbReference>
<feature type="binding site" evidence="8">
    <location>
        <position position="14"/>
    </location>
    <ligand>
        <name>diphosphate</name>
        <dbReference type="ChEBI" id="CHEBI:33019"/>
    </ligand>
</feature>
<evidence type="ECO:0000256" key="5">
    <source>
        <dbReference type="ARBA" id="ARBA00022777"/>
    </source>
</evidence>
<dbReference type="GO" id="GO:0046872">
    <property type="term" value="F:metal ion binding"/>
    <property type="evidence" value="ECO:0007669"/>
    <property type="project" value="UniProtKB-KW"/>
</dbReference>
<accession>A0A2S6NC45</accession>
<evidence type="ECO:0000313" key="11">
    <source>
        <dbReference type="Proteomes" id="UP000239089"/>
    </source>
</evidence>
<sequence length="406" mass="43962">MTTPTKILVAQGGGPTAVINQSLAGVVLEARKFPQVARVYGAHHGVRGIVNEDLLDLTQETSHNLEMVARTPSSGLGSTRDKPDAKYCHEIFEVLRAHEIGAFFYIGGNDSSDTVRIVAEEAIKANYPLRCMHIPKTIDNDLVGNDHTPGFPSAARFVAQSFAGVNLDNAALPGVYIAVVMGRHAGFLTAASALGKKFPDDGPHLIYVPERVFKVDKFLADVKATYERLGRCVVAVSEGIHDESGAPIITKLANHVEHDAHGNVQLSGTGALADLLCEEVKNKLGIKRVRGDTLGYLQRSFIGCVSDVDQREAREVGEKAVQYAFWGDSSGSVAIKRTGFYSVDYDLQALQDVAGKTRVMEDEFLNAAGNDVTDAFRMYVRPLLGSGMPDAFRLRPNAVPKVLNKE</sequence>